<proteinExistence type="predicted"/>
<protein>
    <submittedName>
        <fullName evidence="1">Uncharacterized protein</fullName>
    </submittedName>
</protein>
<accession>A0A0B0IBP2</accession>
<organism evidence="1 2">
    <name type="scientific">Halalkalibacter okhensis</name>
    <dbReference type="NCBI Taxonomy" id="333138"/>
    <lineage>
        <taxon>Bacteria</taxon>
        <taxon>Bacillati</taxon>
        <taxon>Bacillota</taxon>
        <taxon>Bacilli</taxon>
        <taxon>Bacillales</taxon>
        <taxon>Bacillaceae</taxon>
        <taxon>Halalkalibacter</taxon>
    </lineage>
</organism>
<reference evidence="1 2" key="1">
    <citation type="submission" date="2014-09" db="EMBL/GenBank/DDBJ databases">
        <title>Genome sequencing and annotation of Bacillus Okhensis strain Kh10-101T.</title>
        <authorList>
            <person name="Prakash J.S."/>
        </authorList>
    </citation>
    <scope>NUCLEOTIDE SEQUENCE [LARGE SCALE GENOMIC DNA]</scope>
    <source>
        <strain evidence="2">Kh10-101T</strain>
    </source>
</reference>
<sequence>MAVDRFDVVIENPGAFVECRRVGGEGVNMLVWINRDRNFALDACFVHHSSFAAIEVGSSFEASGFNELHRGLLDVIDSIAFPDDGVIICVGS</sequence>
<evidence type="ECO:0000313" key="1">
    <source>
        <dbReference type="EMBL" id="KHF38272.1"/>
    </source>
</evidence>
<evidence type="ECO:0000313" key="2">
    <source>
        <dbReference type="Proteomes" id="UP000030832"/>
    </source>
</evidence>
<dbReference type="AlphaFoldDB" id="A0A0B0IBP2"/>
<keyword evidence="2" id="KW-1185">Reference proteome</keyword>
<gene>
    <name evidence="1" type="ORF">LQ50_22365</name>
</gene>
<dbReference type="EMBL" id="JRJU01000045">
    <property type="protein sequence ID" value="KHF38272.1"/>
    <property type="molecule type" value="Genomic_DNA"/>
</dbReference>
<dbReference type="Proteomes" id="UP000030832">
    <property type="component" value="Unassembled WGS sequence"/>
</dbReference>
<comment type="caution">
    <text evidence="1">The sequence shown here is derived from an EMBL/GenBank/DDBJ whole genome shotgun (WGS) entry which is preliminary data.</text>
</comment>
<name>A0A0B0IBP2_9BACI</name>